<dbReference type="InterPro" id="IPR017972">
    <property type="entry name" value="Cyt_P450_CS"/>
</dbReference>
<evidence type="ECO:0000256" key="7">
    <source>
        <dbReference type="RuleBase" id="RU000461"/>
    </source>
</evidence>
<accession>A0ABR3CRG9</accession>
<dbReference type="Gene3D" id="1.10.630.10">
    <property type="entry name" value="Cytochrome P450"/>
    <property type="match status" value="1"/>
</dbReference>
<reference evidence="8 9" key="1">
    <citation type="submission" date="2024-02" db="EMBL/GenBank/DDBJ databases">
        <title>De novo assembly and annotation of 12 fungi associated with fruit tree decline syndrome in Ontario, Canada.</title>
        <authorList>
            <person name="Sulman M."/>
            <person name="Ellouze W."/>
            <person name="Ilyukhin E."/>
        </authorList>
    </citation>
    <scope>NUCLEOTIDE SEQUENCE [LARGE SCALE GENOMIC DNA]</scope>
    <source>
        <strain evidence="8 9">FDS-637</strain>
    </source>
</reference>
<evidence type="ECO:0000256" key="3">
    <source>
        <dbReference type="ARBA" id="ARBA00022723"/>
    </source>
</evidence>
<comment type="caution">
    <text evidence="8">The sequence shown here is derived from an EMBL/GenBank/DDBJ whole genome shotgun (WGS) entry which is preliminary data.</text>
</comment>
<dbReference type="PANTHER" id="PTHR24305:SF157">
    <property type="entry name" value="N-ACETYLTRYPTOPHAN 6-HYDROXYLASE IVOC-RELATED"/>
    <property type="match status" value="1"/>
</dbReference>
<dbReference type="CDD" id="cd11062">
    <property type="entry name" value="CYP58-like"/>
    <property type="match status" value="1"/>
</dbReference>
<evidence type="ECO:0000256" key="4">
    <source>
        <dbReference type="ARBA" id="ARBA00023002"/>
    </source>
</evidence>
<organism evidence="8 9">
    <name type="scientific">Diplodia seriata</name>
    <dbReference type="NCBI Taxonomy" id="420778"/>
    <lineage>
        <taxon>Eukaryota</taxon>
        <taxon>Fungi</taxon>
        <taxon>Dikarya</taxon>
        <taxon>Ascomycota</taxon>
        <taxon>Pezizomycotina</taxon>
        <taxon>Dothideomycetes</taxon>
        <taxon>Dothideomycetes incertae sedis</taxon>
        <taxon>Botryosphaeriales</taxon>
        <taxon>Botryosphaeriaceae</taxon>
        <taxon>Diplodia</taxon>
    </lineage>
</organism>
<dbReference type="Proteomes" id="UP001430584">
    <property type="component" value="Unassembled WGS sequence"/>
</dbReference>
<evidence type="ECO:0008006" key="10">
    <source>
        <dbReference type="Google" id="ProtNLM"/>
    </source>
</evidence>
<keyword evidence="6 7" id="KW-0503">Monooxygenase</keyword>
<evidence type="ECO:0000313" key="8">
    <source>
        <dbReference type="EMBL" id="KAL0263204.1"/>
    </source>
</evidence>
<dbReference type="PRINTS" id="PR00385">
    <property type="entry name" value="P450"/>
</dbReference>
<dbReference type="PROSITE" id="PS00086">
    <property type="entry name" value="CYTOCHROME_P450"/>
    <property type="match status" value="1"/>
</dbReference>
<dbReference type="InterPro" id="IPR050121">
    <property type="entry name" value="Cytochrome_P450_monoxygenase"/>
</dbReference>
<dbReference type="GeneID" id="92006267"/>
<evidence type="ECO:0000256" key="1">
    <source>
        <dbReference type="ARBA" id="ARBA00001971"/>
    </source>
</evidence>
<dbReference type="PANTHER" id="PTHR24305">
    <property type="entry name" value="CYTOCHROME P450"/>
    <property type="match status" value="1"/>
</dbReference>
<evidence type="ECO:0000256" key="5">
    <source>
        <dbReference type="ARBA" id="ARBA00023004"/>
    </source>
</evidence>
<dbReference type="InterPro" id="IPR001128">
    <property type="entry name" value="Cyt_P450"/>
</dbReference>
<protein>
    <recommendedName>
        <fullName evidence="10">Trichodiene oxygenase</fullName>
    </recommendedName>
</protein>
<keyword evidence="3 7" id="KW-0479">Metal-binding</keyword>
<dbReference type="PRINTS" id="PR00465">
    <property type="entry name" value="EP450IV"/>
</dbReference>
<gene>
    <name evidence="8" type="ORF">SLS55_002182</name>
</gene>
<dbReference type="Pfam" id="PF00067">
    <property type="entry name" value="p450"/>
    <property type="match status" value="1"/>
</dbReference>
<evidence type="ECO:0000313" key="9">
    <source>
        <dbReference type="Proteomes" id="UP001430584"/>
    </source>
</evidence>
<dbReference type="SUPFAM" id="SSF48264">
    <property type="entry name" value="Cytochrome P450"/>
    <property type="match status" value="1"/>
</dbReference>
<dbReference type="InterPro" id="IPR036396">
    <property type="entry name" value="Cyt_P450_sf"/>
</dbReference>
<name>A0ABR3CRG9_9PEZI</name>
<dbReference type="EMBL" id="JAJVCZ030000002">
    <property type="protein sequence ID" value="KAL0263204.1"/>
    <property type="molecule type" value="Genomic_DNA"/>
</dbReference>
<keyword evidence="5 7" id="KW-0408">Iron</keyword>
<dbReference type="InterPro" id="IPR002403">
    <property type="entry name" value="Cyt_P450_E_grp-IV"/>
</dbReference>
<keyword evidence="7" id="KW-0349">Heme</keyword>
<keyword evidence="9" id="KW-1185">Reference proteome</keyword>
<evidence type="ECO:0000256" key="2">
    <source>
        <dbReference type="ARBA" id="ARBA00010617"/>
    </source>
</evidence>
<proteinExistence type="inferred from homology"/>
<comment type="cofactor">
    <cofactor evidence="1">
        <name>heme</name>
        <dbReference type="ChEBI" id="CHEBI:30413"/>
    </cofactor>
</comment>
<evidence type="ECO:0000256" key="6">
    <source>
        <dbReference type="ARBA" id="ARBA00023033"/>
    </source>
</evidence>
<dbReference type="RefSeq" id="XP_066636233.1">
    <property type="nucleotide sequence ID" value="XM_066773666.1"/>
</dbReference>
<comment type="similarity">
    <text evidence="2 7">Belongs to the cytochrome P450 family.</text>
</comment>
<keyword evidence="4 7" id="KW-0560">Oxidoreductase</keyword>
<sequence>MDSLDYSAHPSLILVAALLLAYLAYGAVHRLYLSPIAHFPGPRFAALTFWYEFYYDVLCSGRYTWRIAEMHEKYGPVVRINPYELHVNVPDFYDTLYASAASGRRTEKWSWSAKMFGTTQAAVGTASHELHRLRRAALNPFFSRRSVVRLEPVIQANVDKLRFRLEGFASTGDHVNLTDAFTALSADVIGDFAFGKRYGFLDSEDFNPGWHKLMLDLSRGTHLMKQFGWLYTILTCIPQRLVSIIHPLTKELFDVQNSITAQIEELKARKSNPLSPNSSGDAPPTILHDLIANPNTHHLPPPELTTPRLTEEAFTLLGAGTVTTAHTLSTTVYHLLANPSKLSRLRSELAPLYPPSSSSSPPPTWTHLERLPYLSAVMAEGLRLSYGVSHRLPRVSPDAALRVPGGAPDQPDAAIIPPGTPVSMTQMFLHDDARIFPEPAAFRPERWLAEDEEREGEERMRMDGKREREVARMRRFLVPFSKGTRQCVGMNLAYAEMFLALAALARPGLGLELWETGVEDVRVAHDWFNPAPRVGSKGVRVLVKRENAEMEGKDV</sequence>